<evidence type="ECO:0000313" key="2">
    <source>
        <dbReference type="EMBL" id="QEH34581.1"/>
    </source>
</evidence>
<feature type="compositionally biased region" description="Low complexity" evidence="1">
    <location>
        <begin position="169"/>
        <end position="180"/>
    </location>
</feature>
<dbReference type="EMBL" id="CP042997">
    <property type="protein sequence ID" value="QEH34581.1"/>
    <property type="molecule type" value="Genomic_DNA"/>
</dbReference>
<dbReference type="AlphaFoldDB" id="A0A5B9W3B4"/>
<feature type="region of interest" description="Disordered" evidence="1">
    <location>
        <begin position="169"/>
        <end position="204"/>
    </location>
</feature>
<reference evidence="2 3" key="1">
    <citation type="submission" date="2019-08" db="EMBL/GenBank/DDBJ databases">
        <title>Deep-cultivation of Planctomycetes and their phenomic and genomic characterization uncovers novel biology.</title>
        <authorList>
            <person name="Wiegand S."/>
            <person name="Jogler M."/>
            <person name="Boedeker C."/>
            <person name="Pinto D."/>
            <person name="Vollmers J."/>
            <person name="Rivas-Marin E."/>
            <person name="Kohn T."/>
            <person name="Peeters S.H."/>
            <person name="Heuer A."/>
            <person name="Rast P."/>
            <person name="Oberbeckmann S."/>
            <person name="Bunk B."/>
            <person name="Jeske O."/>
            <person name="Meyerdierks A."/>
            <person name="Storesund J.E."/>
            <person name="Kallscheuer N."/>
            <person name="Luecker S."/>
            <person name="Lage O.M."/>
            <person name="Pohl T."/>
            <person name="Merkel B.J."/>
            <person name="Hornburger P."/>
            <person name="Mueller R.-W."/>
            <person name="Bruemmer F."/>
            <person name="Labrenz M."/>
            <person name="Spormann A.M."/>
            <person name="Op den Camp H."/>
            <person name="Overmann J."/>
            <person name="Amann R."/>
            <person name="Jetten M.S.M."/>
            <person name="Mascher T."/>
            <person name="Medema M.H."/>
            <person name="Devos D.P."/>
            <person name="Kaster A.-K."/>
            <person name="Ovreas L."/>
            <person name="Rohde M."/>
            <person name="Galperin M.Y."/>
            <person name="Jogler C."/>
        </authorList>
    </citation>
    <scope>NUCLEOTIDE SEQUENCE [LARGE SCALE GENOMIC DNA]</scope>
    <source>
        <strain evidence="2 3">OJF2</strain>
    </source>
</reference>
<dbReference type="Proteomes" id="UP000324233">
    <property type="component" value="Chromosome"/>
</dbReference>
<feature type="compositionally biased region" description="Basic residues" evidence="1">
    <location>
        <begin position="133"/>
        <end position="143"/>
    </location>
</feature>
<feature type="compositionally biased region" description="Low complexity" evidence="1">
    <location>
        <begin position="78"/>
        <end position="93"/>
    </location>
</feature>
<evidence type="ECO:0000256" key="1">
    <source>
        <dbReference type="SAM" id="MobiDB-lite"/>
    </source>
</evidence>
<sequence length="291" mass="30454">MLGGPGNRWARLRGVSGIATVADASGRAGRHCGSEYPPRIYRCQVPIDGSLKANVLKDLWATLSHQGCRDLGVHRCSRGPGRPGRAWGRASPPSRRRNACTHDLGWPSMGSPPRVAAGLRGGVRTGPLPRPPARPRRGRRRDRARPGGPAGTAGDAAVAAAAASRIRSRAAAGIGGSRPWIRPPIAPRRRGVSRASRPSGPTRLKDTWASARVASGWYVAGDGDGDVYFRTSVRGQTSSSLPDRGFLLAIAGGPGGMPGDPPVGPAPPGFREDCGPHADARGCVDRGLRPR</sequence>
<proteinExistence type="predicted"/>
<dbReference type="KEGG" id="agv:OJF2_31220"/>
<organism evidence="2 3">
    <name type="scientific">Aquisphaera giovannonii</name>
    <dbReference type="NCBI Taxonomy" id="406548"/>
    <lineage>
        <taxon>Bacteria</taxon>
        <taxon>Pseudomonadati</taxon>
        <taxon>Planctomycetota</taxon>
        <taxon>Planctomycetia</taxon>
        <taxon>Isosphaerales</taxon>
        <taxon>Isosphaeraceae</taxon>
        <taxon>Aquisphaera</taxon>
    </lineage>
</organism>
<protein>
    <submittedName>
        <fullName evidence="2">Uncharacterized protein</fullName>
    </submittedName>
</protein>
<feature type="compositionally biased region" description="Pro residues" evidence="1">
    <location>
        <begin position="259"/>
        <end position="268"/>
    </location>
</feature>
<keyword evidence="3" id="KW-1185">Reference proteome</keyword>
<gene>
    <name evidence="2" type="ORF">OJF2_31220</name>
</gene>
<feature type="region of interest" description="Disordered" evidence="1">
    <location>
        <begin position="252"/>
        <end position="291"/>
    </location>
</feature>
<accession>A0A5B9W3B4</accession>
<name>A0A5B9W3B4_9BACT</name>
<evidence type="ECO:0000313" key="3">
    <source>
        <dbReference type="Proteomes" id="UP000324233"/>
    </source>
</evidence>
<feature type="compositionally biased region" description="Basic and acidic residues" evidence="1">
    <location>
        <begin position="270"/>
        <end position="291"/>
    </location>
</feature>
<feature type="region of interest" description="Disordered" evidence="1">
    <location>
        <begin position="76"/>
        <end position="156"/>
    </location>
</feature>